<accession>A0AA36CHH6</accession>
<dbReference type="EMBL" id="CATQJA010001935">
    <property type="protein sequence ID" value="CAJ0569122.1"/>
    <property type="molecule type" value="Genomic_DNA"/>
</dbReference>
<organism evidence="1 2">
    <name type="scientific">Mesorhabditis spiculigera</name>
    <dbReference type="NCBI Taxonomy" id="96644"/>
    <lineage>
        <taxon>Eukaryota</taxon>
        <taxon>Metazoa</taxon>
        <taxon>Ecdysozoa</taxon>
        <taxon>Nematoda</taxon>
        <taxon>Chromadorea</taxon>
        <taxon>Rhabditida</taxon>
        <taxon>Rhabditina</taxon>
        <taxon>Rhabditomorpha</taxon>
        <taxon>Rhabditoidea</taxon>
        <taxon>Rhabditidae</taxon>
        <taxon>Mesorhabditinae</taxon>
        <taxon>Mesorhabditis</taxon>
    </lineage>
</organism>
<name>A0AA36CHH6_9BILA</name>
<sequence>MPMETLLTQAFTIRSQCYYQQDGRKWTPAVMRLERTTKNDILGLDIDGFVGTWNMDAFMGFIQGGPSYKNSQAFTLVFTDRTLQLAFAKEKDLLSWVEVFRRLYKNGTGFFLDPEVLYKSTGEPPQEKQIKGTHMAFIKGTSLTAIRWKNRKFELHLNLYELRIAEFSEKCARLEFDNQCPVLLHLESTRGLRKTLLKTKKKFLPALNITKAPGAEKSGGSVFSAIASVCRNAKRFRKTERHARLPKHRTSTPFQSMLTENSMGLKSLTGPPDFSYNDTEQYAEIPDITLIAMQN</sequence>
<protein>
    <recommendedName>
        <fullName evidence="3">PH domain-containing protein</fullName>
    </recommendedName>
</protein>
<comment type="caution">
    <text evidence="1">The sequence shown here is derived from an EMBL/GenBank/DDBJ whole genome shotgun (WGS) entry which is preliminary data.</text>
</comment>
<dbReference type="Proteomes" id="UP001177023">
    <property type="component" value="Unassembled WGS sequence"/>
</dbReference>
<proteinExistence type="predicted"/>
<evidence type="ECO:0000313" key="1">
    <source>
        <dbReference type="EMBL" id="CAJ0569122.1"/>
    </source>
</evidence>
<evidence type="ECO:0000313" key="2">
    <source>
        <dbReference type="Proteomes" id="UP001177023"/>
    </source>
</evidence>
<dbReference type="AlphaFoldDB" id="A0AA36CHH6"/>
<feature type="non-terminal residue" evidence="1">
    <location>
        <position position="295"/>
    </location>
</feature>
<reference evidence="1" key="1">
    <citation type="submission" date="2023-06" db="EMBL/GenBank/DDBJ databases">
        <authorList>
            <person name="Delattre M."/>
        </authorList>
    </citation>
    <scope>NUCLEOTIDE SEQUENCE</scope>
    <source>
        <strain evidence="1">AF72</strain>
    </source>
</reference>
<evidence type="ECO:0008006" key="3">
    <source>
        <dbReference type="Google" id="ProtNLM"/>
    </source>
</evidence>
<gene>
    <name evidence="1" type="ORF">MSPICULIGERA_LOCUS7613</name>
</gene>
<keyword evidence="2" id="KW-1185">Reference proteome</keyword>